<feature type="domain" description="Glycosyltransferase subfamily 4-like N-terminal" evidence="2">
    <location>
        <begin position="21"/>
        <end position="119"/>
    </location>
</feature>
<dbReference type="InterPro" id="IPR028098">
    <property type="entry name" value="Glyco_trans_4-like_N"/>
</dbReference>
<feature type="domain" description="Glycosyl transferase family 1" evidence="1">
    <location>
        <begin position="223"/>
        <end position="377"/>
    </location>
</feature>
<dbReference type="CDD" id="cd03801">
    <property type="entry name" value="GT4_PimA-like"/>
    <property type="match status" value="1"/>
</dbReference>
<dbReference type="Proteomes" id="UP000479531">
    <property type="component" value="Unassembled WGS sequence"/>
</dbReference>
<dbReference type="EMBL" id="WGGT01000008">
    <property type="protein sequence ID" value="MVQ45701.1"/>
    <property type="molecule type" value="Genomic_DNA"/>
</dbReference>
<evidence type="ECO:0000313" key="4">
    <source>
        <dbReference type="EMBL" id="MVQ45701.1"/>
    </source>
</evidence>
<dbReference type="InterPro" id="IPR001296">
    <property type="entry name" value="Glyco_trans_1"/>
</dbReference>
<dbReference type="EMBL" id="WNAJ01000011">
    <property type="protein sequence ID" value="MTR85454.1"/>
    <property type="molecule type" value="Genomic_DNA"/>
</dbReference>
<dbReference type="OrthoDB" id="9787617at2"/>
<dbReference type="EMBL" id="QSFP01000007">
    <property type="protein sequence ID" value="RHA67664.1"/>
    <property type="molecule type" value="Genomic_DNA"/>
</dbReference>
<organism evidence="6 7">
    <name type="scientific">Roseburia intestinalis</name>
    <dbReference type="NCBI Taxonomy" id="166486"/>
    <lineage>
        <taxon>Bacteria</taxon>
        <taxon>Bacillati</taxon>
        <taxon>Bacillota</taxon>
        <taxon>Clostridia</taxon>
        <taxon>Lachnospirales</taxon>
        <taxon>Lachnospiraceae</taxon>
        <taxon>Roseburia</taxon>
    </lineage>
</organism>
<dbReference type="Proteomes" id="UP000284051">
    <property type="component" value="Unassembled WGS sequence"/>
</dbReference>
<dbReference type="Gene3D" id="3.40.50.2000">
    <property type="entry name" value="Glycogen Phosphorylase B"/>
    <property type="match status" value="2"/>
</dbReference>
<evidence type="ECO:0000313" key="8">
    <source>
        <dbReference type="Proteomes" id="UP000284465"/>
    </source>
</evidence>
<evidence type="ECO:0000313" key="6">
    <source>
        <dbReference type="EMBL" id="RHG30000.1"/>
    </source>
</evidence>
<evidence type="ECO:0000313" key="9">
    <source>
        <dbReference type="Proteomes" id="UP000478483"/>
    </source>
</evidence>
<dbReference type="Proteomes" id="UP000284465">
    <property type="component" value="Unassembled WGS sequence"/>
</dbReference>
<protein>
    <submittedName>
        <fullName evidence="3 6">Glycosyltransferase</fullName>
    </submittedName>
</protein>
<reference evidence="7 8" key="1">
    <citation type="submission" date="2018-08" db="EMBL/GenBank/DDBJ databases">
        <title>A genome reference for cultivated species of the human gut microbiota.</title>
        <authorList>
            <person name="Zou Y."/>
            <person name="Xue W."/>
            <person name="Luo G."/>
        </authorList>
    </citation>
    <scope>NUCLEOTIDE SEQUENCE [LARGE SCALE GENOMIC DNA]</scope>
    <source>
        <strain evidence="6 7">AM22-21LB</strain>
        <strain evidence="5 8">AM43-11</strain>
    </source>
</reference>
<evidence type="ECO:0000259" key="1">
    <source>
        <dbReference type="Pfam" id="PF00534"/>
    </source>
</evidence>
<dbReference type="Pfam" id="PF13439">
    <property type="entry name" value="Glyco_transf_4"/>
    <property type="match status" value="1"/>
</dbReference>
<reference evidence="4 10" key="3">
    <citation type="submission" date="2019-10" db="EMBL/GenBank/DDBJ databases">
        <title>Roseburia spp. ameliorate alcoholic fatty liver via restoration of gut barrier function.</title>
        <authorList>
            <person name="Seo B."/>
            <person name="Ko G."/>
        </authorList>
    </citation>
    <scope>NUCLEOTIDE SEQUENCE [LARGE SCALE GENOMIC DNA]</scope>
    <source>
        <strain evidence="4 10">SNUG30017</strain>
    </source>
</reference>
<dbReference type="Proteomes" id="UP000478483">
    <property type="component" value="Unassembled WGS sequence"/>
</dbReference>
<evidence type="ECO:0000313" key="3">
    <source>
        <dbReference type="EMBL" id="MTR85454.1"/>
    </source>
</evidence>
<dbReference type="EMBL" id="QRID01000003">
    <property type="protein sequence ID" value="RHG30000.1"/>
    <property type="molecule type" value="Genomic_DNA"/>
</dbReference>
<reference evidence="3 9" key="2">
    <citation type="journal article" date="2019" name="Nat. Med.">
        <title>A library of human gut bacterial isolates paired with longitudinal multiomics data enables mechanistic microbiome research.</title>
        <authorList>
            <person name="Poyet M."/>
            <person name="Groussin M."/>
            <person name="Gibbons S.M."/>
            <person name="Avila-Pacheco J."/>
            <person name="Jiang X."/>
            <person name="Kearney S.M."/>
            <person name="Perrotta A.R."/>
            <person name="Berdy B."/>
            <person name="Zhao S."/>
            <person name="Lieberman T.D."/>
            <person name="Swanson P.K."/>
            <person name="Smith M."/>
            <person name="Roesemann S."/>
            <person name="Alexander J.E."/>
            <person name="Rich S.A."/>
            <person name="Livny J."/>
            <person name="Vlamakis H."/>
            <person name="Clish C."/>
            <person name="Bullock K."/>
            <person name="Deik A."/>
            <person name="Scott J."/>
            <person name="Pierce K.A."/>
            <person name="Xavier R.J."/>
            <person name="Alm E.J."/>
        </authorList>
    </citation>
    <scope>NUCLEOTIDE SEQUENCE [LARGE SCALE GENOMIC DNA]</scope>
    <source>
        <strain evidence="3 9">BIOML-A1</strain>
    </source>
</reference>
<dbReference type="PANTHER" id="PTHR45947">
    <property type="entry name" value="SULFOQUINOVOSYL TRANSFERASE SQD2"/>
    <property type="match status" value="1"/>
</dbReference>
<evidence type="ECO:0000259" key="2">
    <source>
        <dbReference type="Pfam" id="PF13439"/>
    </source>
</evidence>
<dbReference type="AlphaFoldDB" id="A0A1Q6SFF1"/>
<dbReference type="PANTHER" id="PTHR45947:SF13">
    <property type="entry name" value="TRANSFERASE"/>
    <property type="match status" value="1"/>
</dbReference>
<name>A0A1Q6SFF1_9FIRM</name>
<evidence type="ECO:0000313" key="10">
    <source>
        <dbReference type="Proteomes" id="UP000479531"/>
    </source>
</evidence>
<comment type="caution">
    <text evidence="6">The sequence shown here is derived from an EMBL/GenBank/DDBJ whole genome shotgun (WGS) entry which is preliminary data.</text>
</comment>
<keyword evidence="6" id="KW-0808">Transferase</keyword>
<evidence type="ECO:0000313" key="7">
    <source>
        <dbReference type="Proteomes" id="UP000284051"/>
    </source>
</evidence>
<dbReference type="InterPro" id="IPR050194">
    <property type="entry name" value="Glycosyltransferase_grp1"/>
</dbReference>
<gene>
    <name evidence="6" type="ORF">DW264_04260</name>
    <name evidence="5" type="ORF">DW927_08035</name>
    <name evidence="4" type="ORF">GCK47_08285</name>
    <name evidence="3" type="ORF">GMD50_10350</name>
</gene>
<dbReference type="SUPFAM" id="SSF53756">
    <property type="entry name" value="UDP-Glycosyltransferase/glycogen phosphorylase"/>
    <property type="match status" value="1"/>
</dbReference>
<accession>A0A1Q6SFF1</accession>
<sequence>MEETMEKYRILQIHNFYQIPGGEDVVVRNEKKLLEEHGHEVFTYYRSNKELNEGNKLKKLFIPFTAVYSLKTCREVKKIIRENKIDIVHVHNTLMMVSPSVFYAAFQCKVPVVQTLHNFRMLCPAGSFFRNNVICEECVDGGLKCAIRHKCYRGSKIQTMVSSAILWIHRFLGTYYRVNFICLTEFNKNKLLSSLDPGKKIVDPKRVYIKPNFTFADGIVPVKKQPEEEYYLFAGRVEALKGIDIAVKAFEKLPDKILYVAGTGPMMDEMQAYVSTHNMKNVRFLGYLQKEEMTEKFYNAKAVIMTSQCYEAFAMTIAEAYSYGVPVIAGRVGNMDGMVQEGVTGVKFEYNSIEDLARKVCEFEQMDLNRLKENAREFYQHRLRPEDNYQKLISIYHSISEEKEQ</sequence>
<dbReference type="GO" id="GO:0016757">
    <property type="term" value="F:glycosyltransferase activity"/>
    <property type="evidence" value="ECO:0007669"/>
    <property type="project" value="InterPro"/>
</dbReference>
<proteinExistence type="predicted"/>
<dbReference type="Pfam" id="PF00534">
    <property type="entry name" value="Glycos_transf_1"/>
    <property type="match status" value="1"/>
</dbReference>
<evidence type="ECO:0000313" key="5">
    <source>
        <dbReference type="EMBL" id="RHA67664.1"/>
    </source>
</evidence>